<comment type="caution">
    <text evidence="2">The sequence shown here is derived from an EMBL/GenBank/DDBJ whole genome shotgun (WGS) entry which is preliminary data.</text>
</comment>
<name>A0A835RAL0_VANPL</name>
<protein>
    <submittedName>
        <fullName evidence="2">Uncharacterized protein</fullName>
    </submittedName>
</protein>
<evidence type="ECO:0000313" key="2">
    <source>
        <dbReference type="EMBL" id="KAG0482927.1"/>
    </source>
</evidence>
<proteinExistence type="predicted"/>
<accession>A0A835RAL0</accession>
<dbReference type="EMBL" id="JADCNM010000005">
    <property type="protein sequence ID" value="KAG0482927.1"/>
    <property type="molecule type" value="Genomic_DNA"/>
</dbReference>
<gene>
    <name evidence="2" type="ORF">HPP92_011011</name>
</gene>
<sequence>MHDRRNPCFIDTFRCHKSCHPITGTSSTMPLLRSFGSAPSRTHSHTRLQQQSICTTSSTLTYRTFTPGCSLSMVSLAFHASLNNSSGQDDLPRQEGPPQDEQ</sequence>
<dbReference type="Proteomes" id="UP000639772">
    <property type="component" value="Unassembled WGS sequence"/>
</dbReference>
<evidence type="ECO:0000313" key="3">
    <source>
        <dbReference type="Proteomes" id="UP000639772"/>
    </source>
</evidence>
<feature type="region of interest" description="Disordered" evidence="1">
    <location>
        <begin position="82"/>
        <end position="102"/>
    </location>
</feature>
<dbReference type="AlphaFoldDB" id="A0A835RAL0"/>
<organism evidence="2 3">
    <name type="scientific">Vanilla planifolia</name>
    <name type="common">Vanilla</name>
    <dbReference type="NCBI Taxonomy" id="51239"/>
    <lineage>
        <taxon>Eukaryota</taxon>
        <taxon>Viridiplantae</taxon>
        <taxon>Streptophyta</taxon>
        <taxon>Embryophyta</taxon>
        <taxon>Tracheophyta</taxon>
        <taxon>Spermatophyta</taxon>
        <taxon>Magnoliopsida</taxon>
        <taxon>Liliopsida</taxon>
        <taxon>Asparagales</taxon>
        <taxon>Orchidaceae</taxon>
        <taxon>Vanilloideae</taxon>
        <taxon>Vanilleae</taxon>
        <taxon>Vanilla</taxon>
    </lineage>
</organism>
<reference evidence="2 3" key="1">
    <citation type="journal article" date="2020" name="Nat. Food">
        <title>A phased Vanilla planifolia genome enables genetic improvement of flavour and production.</title>
        <authorList>
            <person name="Hasing T."/>
            <person name="Tang H."/>
            <person name="Brym M."/>
            <person name="Khazi F."/>
            <person name="Huang T."/>
            <person name="Chambers A.H."/>
        </authorList>
    </citation>
    <scope>NUCLEOTIDE SEQUENCE [LARGE SCALE GENOMIC DNA]</scope>
    <source>
        <tissue evidence="2">Leaf</tissue>
    </source>
</reference>
<evidence type="ECO:0000256" key="1">
    <source>
        <dbReference type="SAM" id="MobiDB-lite"/>
    </source>
</evidence>